<dbReference type="AlphaFoldDB" id="A0A540LZR5"/>
<keyword evidence="2" id="KW-1185">Reference proteome</keyword>
<organism evidence="1 2">
    <name type="scientific">Malus baccata</name>
    <name type="common">Siberian crab apple</name>
    <name type="synonym">Pyrus baccata</name>
    <dbReference type="NCBI Taxonomy" id="106549"/>
    <lineage>
        <taxon>Eukaryota</taxon>
        <taxon>Viridiplantae</taxon>
        <taxon>Streptophyta</taxon>
        <taxon>Embryophyta</taxon>
        <taxon>Tracheophyta</taxon>
        <taxon>Spermatophyta</taxon>
        <taxon>Magnoliopsida</taxon>
        <taxon>eudicotyledons</taxon>
        <taxon>Gunneridae</taxon>
        <taxon>Pentapetalae</taxon>
        <taxon>rosids</taxon>
        <taxon>fabids</taxon>
        <taxon>Rosales</taxon>
        <taxon>Rosaceae</taxon>
        <taxon>Amygdaloideae</taxon>
        <taxon>Maleae</taxon>
        <taxon>Malus</taxon>
    </lineage>
</organism>
<protein>
    <submittedName>
        <fullName evidence="1">Uncharacterized protein</fullName>
    </submittedName>
</protein>
<proteinExistence type="predicted"/>
<sequence length="96" mass="10758">MSLMRDSTVYQARVRYDRLRMLAARVQTVWVILQPKEKGPKHCATRNGCRGLGILLLPPPHVPGAYAAGEPELLPAVVELVRPVNVVEGRKRTIYI</sequence>
<gene>
    <name evidence="1" type="ORF">C1H46_022395</name>
</gene>
<comment type="caution">
    <text evidence="1">The sequence shown here is derived from an EMBL/GenBank/DDBJ whole genome shotgun (WGS) entry which is preliminary data.</text>
</comment>
<reference evidence="1 2" key="1">
    <citation type="journal article" date="2019" name="G3 (Bethesda)">
        <title>Sequencing of a Wild Apple (Malus baccata) Genome Unravels the Differences Between Cultivated and Wild Apple Species Regarding Disease Resistance and Cold Tolerance.</title>
        <authorList>
            <person name="Chen X."/>
        </authorList>
    </citation>
    <scope>NUCLEOTIDE SEQUENCE [LARGE SCALE GENOMIC DNA]</scope>
    <source>
        <strain evidence="2">cv. Shandingzi</strain>
        <tissue evidence="1">Leaves</tissue>
    </source>
</reference>
<evidence type="ECO:0000313" key="2">
    <source>
        <dbReference type="Proteomes" id="UP000315295"/>
    </source>
</evidence>
<accession>A0A540LZR5</accession>
<name>A0A540LZR5_MALBA</name>
<dbReference type="EMBL" id="VIEB01000404">
    <property type="protein sequence ID" value="TQD91991.1"/>
    <property type="molecule type" value="Genomic_DNA"/>
</dbReference>
<dbReference type="Proteomes" id="UP000315295">
    <property type="component" value="Unassembled WGS sequence"/>
</dbReference>
<evidence type="ECO:0000313" key="1">
    <source>
        <dbReference type="EMBL" id="TQD91991.1"/>
    </source>
</evidence>